<keyword evidence="2" id="KW-1185">Reference proteome</keyword>
<evidence type="ECO:0000313" key="1">
    <source>
        <dbReference type="EMBL" id="KXA31958.1"/>
    </source>
</evidence>
<dbReference type="AlphaFoldDB" id="A0A133PSW7"/>
<dbReference type="PATRIC" id="fig|28128.5.peg.2895"/>
<dbReference type="EMBL" id="LRQG01000263">
    <property type="protein sequence ID" value="KXA31958.1"/>
    <property type="molecule type" value="Genomic_DNA"/>
</dbReference>
<evidence type="ECO:0000313" key="2">
    <source>
        <dbReference type="Proteomes" id="UP000070533"/>
    </source>
</evidence>
<protein>
    <submittedName>
        <fullName evidence="1">Uncharacterized protein</fullName>
    </submittedName>
</protein>
<name>A0A133PSW7_9BACT</name>
<gene>
    <name evidence="1" type="ORF">HMPREF3226_02809</name>
</gene>
<sequence>MGRGEIVVRSGESRNDQLNICFPVSCKPPCKSSPFIVQKLTYHKTKAHLLQCES</sequence>
<accession>A0A133PSW7</accession>
<reference evidence="2" key="1">
    <citation type="submission" date="2016-01" db="EMBL/GenBank/DDBJ databases">
        <authorList>
            <person name="Mitreva M."/>
            <person name="Pepin K.H."/>
            <person name="Mihindukulasuriya K.A."/>
            <person name="Fulton R."/>
            <person name="Fronick C."/>
            <person name="O'Laughlin M."/>
            <person name="Miner T."/>
            <person name="Herter B."/>
            <person name="Rosa B.A."/>
            <person name="Cordes M."/>
            <person name="Tomlinson C."/>
            <person name="Wollam A."/>
            <person name="Palsikar V.B."/>
            <person name="Mardis E.R."/>
            <person name="Wilson R.K."/>
        </authorList>
    </citation>
    <scope>NUCLEOTIDE SEQUENCE [LARGE SCALE GENOMIC DNA]</scope>
    <source>
        <strain evidence="2">MJR7716</strain>
    </source>
</reference>
<dbReference type="Proteomes" id="UP000070533">
    <property type="component" value="Unassembled WGS sequence"/>
</dbReference>
<organism evidence="1 2">
    <name type="scientific">Prevotella corporis</name>
    <dbReference type="NCBI Taxonomy" id="28128"/>
    <lineage>
        <taxon>Bacteria</taxon>
        <taxon>Pseudomonadati</taxon>
        <taxon>Bacteroidota</taxon>
        <taxon>Bacteroidia</taxon>
        <taxon>Bacteroidales</taxon>
        <taxon>Prevotellaceae</taxon>
        <taxon>Prevotella</taxon>
    </lineage>
</organism>
<comment type="caution">
    <text evidence="1">The sequence shown here is derived from an EMBL/GenBank/DDBJ whole genome shotgun (WGS) entry which is preliminary data.</text>
</comment>
<proteinExistence type="predicted"/>
<dbReference type="STRING" id="28128.HMPREF3226_02809"/>